<gene>
    <name evidence="1" type="ORF">DFH07DRAFT_783191</name>
</gene>
<protein>
    <submittedName>
        <fullName evidence="1">Uncharacterized protein</fullName>
    </submittedName>
</protein>
<proteinExistence type="predicted"/>
<sequence>MPKLGKHLVPSCNEEIQVTRGSGVDQAARIIQSLPNISQDDFDVDVLLTPYGLDSLWGTFSSVTGRHFFNRYHPKILSGFTDNRKNRSPGRKVAPTAVLMEDWVRKWTDNLSHLSINLGTRKLGLETPSNDTVLLTGSTDNDIRAVYAWNRPSPDGVELIYHQTAGLQHEGLSIIPGVGTFGEIDASLWRATRLPEFKTLIIGTNQLLELAMKLKHCVPPSFTFISAIGVYQNCRAFKHRIQTGYTESKWVGERLVQIAGERAYLYTQHQQFVGHSTMVPSYHSIWGTPWMPA</sequence>
<evidence type="ECO:0000313" key="1">
    <source>
        <dbReference type="EMBL" id="KAJ7724718.1"/>
    </source>
</evidence>
<name>A0AAD7HNN3_9AGAR</name>
<dbReference type="Proteomes" id="UP001215280">
    <property type="component" value="Unassembled WGS sequence"/>
</dbReference>
<dbReference type="EMBL" id="JARJLG010000235">
    <property type="protein sequence ID" value="KAJ7724718.1"/>
    <property type="molecule type" value="Genomic_DNA"/>
</dbReference>
<comment type="caution">
    <text evidence="1">The sequence shown here is derived from an EMBL/GenBank/DDBJ whole genome shotgun (WGS) entry which is preliminary data.</text>
</comment>
<dbReference type="Gene3D" id="3.40.50.720">
    <property type="entry name" value="NAD(P)-binding Rossmann-like Domain"/>
    <property type="match status" value="1"/>
</dbReference>
<keyword evidence="2" id="KW-1185">Reference proteome</keyword>
<dbReference type="AlphaFoldDB" id="A0AAD7HNN3"/>
<reference evidence="1" key="1">
    <citation type="submission" date="2023-03" db="EMBL/GenBank/DDBJ databases">
        <title>Massive genome expansion in bonnet fungi (Mycena s.s.) driven by repeated elements and novel gene families across ecological guilds.</title>
        <authorList>
            <consortium name="Lawrence Berkeley National Laboratory"/>
            <person name="Harder C.B."/>
            <person name="Miyauchi S."/>
            <person name="Viragh M."/>
            <person name="Kuo A."/>
            <person name="Thoen E."/>
            <person name="Andreopoulos B."/>
            <person name="Lu D."/>
            <person name="Skrede I."/>
            <person name="Drula E."/>
            <person name="Henrissat B."/>
            <person name="Morin E."/>
            <person name="Kohler A."/>
            <person name="Barry K."/>
            <person name="LaButti K."/>
            <person name="Morin E."/>
            <person name="Salamov A."/>
            <person name="Lipzen A."/>
            <person name="Mereny Z."/>
            <person name="Hegedus B."/>
            <person name="Baldrian P."/>
            <person name="Stursova M."/>
            <person name="Weitz H."/>
            <person name="Taylor A."/>
            <person name="Grigoriev I.V."/>
            <person name="Nagy L.G."/>
            <person name="Martin F."/>
            <person name="Kauserud H."/>
        </authorList>
    </citation>
    <scope>NUCLEOTIDE SEQUENCE</scope>
    <source>
        <strain evidence="1">CBHHK188m</strain>
    </source>
</reference>
<accession>A0AAD7HNN3</accession>
<organism evidence="1 2">
    <name type="scientific">Mycena maculata</name>
    <dbReference type="NCBI Taxonomy" id="230809"/>
    <lineage>
        <taxon>Eukaryota</taxon>
        <taxon>Fungi</taxon>
        <taxon>Dikarya</taxon>
        <taxon>Basidiomycota</taxon>
        <taxon>Agaricomycotina</taxon>
        <taxon>Agaricomycetes</taxon>
        <taxon>Agaricomycetidae</taxon>
        <taxon>Agaricales</taxon>
        <taxon>Marasmiineae</taxon>
        <taxon>Mycenaceae</taxon>
        <taxon>Mycena</taxon>
    </lineage>
</organism>
<evidence type="ECO:0000313" key="2">
    <source>
        <dbReference type="Proteomes" id="UP001215280"/>
    </source>
</evidence>